<evidence type="ECO:0000313" key="4">
    <source>
        <dbReference type="Proteomes" id="UP000444980"/>
    </source>
</evidence>
<feature type="compositionally biased region" description="Pro residues" evidence="1">
    <location>
        <begin position="281"/>
        <end position="292"/>
    </location>
</feature>
<dbReference type="AlphaFoldDB" id="A0A7I9V1Y6"/>
<comment type="caution">
    <text evidence="3">The sequence shown here is derived from an EMBL/GenBank/DDBJ whole genome shotgun (WGS) entry which is preliminary data.</text>
</comment>
<dbReference type="Proteomes" id="UP000444980">
    <property type="component" value="Unassembled WGS sequence"/>
</dbReference>
<keyword evidence="2" id="KW-0812">Transmembrane</keyword>
<keyword evidence="4" id="KW-1185">Reference proteome</keyword>
<evidence type="ECO:0000313" key="3">
    <source>
        <dbReference type="EMBL" id="GED99206.1"/>
    </source>
</evidence>
<feature type="transmembrane region" description="Helical" evidence="2">
    <location>
        <begin position="188"/>
        <end position="210"/>
    </location>
</feature>
<feature type="region of interest" description="Disordered" evidence="1">
    <location>
        <begin position="253"/>
        <end position="292"/>
    </location>
</feature>
<keyword evidence="2" id="KW-0472">Membrane</keyword>
<organism evidence="3 4">
    <name type="scientific">Gordonia crocea</name>
    <dbReference type="NCBI Taxonomy" id="589162"/>
    <lineage>
        <taxon>Bacteria</taxon>
        <taxon>Bacillati</taxon>
        <taxon>Actinomycetota</taxon>
        <taxon>Actinomycetes</taxon>
        <taxon>Mycobacteriales</taxon>
        <taxon>Gordoniaceae</taxon>
        <taxon>Gordonia</taxon>
    </lineage>
</organism>
<keyword evidence="2" id="KW-1133">Transmembrane helix</keyword>
<reference evidence="4" key="1">
    <citation type="submission" date="2019-06" db="EMBL/GenBank/DDBJ databases">
        <title>Gordonia isolated from sludge of a wastewater treatment plant.</title>
        <authorList>
            <person name="Tamura T."/>
            <person name="Aoyama K."/>
            <person name="Kang Y."/>
            <person name="Saito S."/>
            <person name="Akiyama N."/>
            <person name="Yazawa K."/>
            <person name="Gonoi T."/>
            <person name="Mikami Y."/>
        </authorList>
    </citation>
    <scope>NUCLEOTIDE SEQUENCE [LARGE SCALE GENOMIC DNA]</scope>
    <source>
        <strain evidence="4">NBRC 107697</strain>
    </source>
</reference>
<evidence type="ECO:0000256" key="1">
    <source>
        <dbReference type="SAM" id="MobiDB-lite"/>
    </source>
</evidence>
<accession>A0A7I9V1Y6</accession>
<name>A0A7I9V1Y6_9ACTN</name>
<evidence type="ECO:0000256" key="2">
    <source>
        <dbReference type="SAM" id="Phobius"/>
    </source>
</evidence>
<gene>
    <name evidence="3" type="ORF">nbrc107697_32450</name>
</gene>
<sequence length="292" mass="30777">MSVQTTTGPAVRRSAAPAPGVDRALAGRLIADGRVSLPESPAWEAELLALMATAQRRLRFTSSVFLMGENHVALFLVTRDDLAAIAPDQVLAEENAVPKHRKPRGERPAVRPISDRTDAWTLPAVNISPAQQHSSELLAVYTEADPVAVSEQVEPLVDDPTEEYAAVEDVVDDEPGPAAHPTPNRRRVVAIGAAAAGVLIVGGLLGVVVVDRNSTPAPQASAPPTSVVPVTTNVPAIDRAALKDIAKPVELYVTPKNTAAPQPANNRSAPQPKQRGRFLPNPIPGLPPIPLP</sequence>
<dbReference type="EMBL" id="BJOU01000017">
    <property type="protein sequence ID" value="GED99206.1"/>
    <property type="molecule type" value="Genomic_DNA"/>
</dbReference>
<protein>
    <submittedName>
        <fullName evidence="3">Uncharacterized protein</fullName>
    </submittedName>
</protein>
<proteinExistence type="predicted"/>
<feature type="compositionally biased region" description="Polar residues" evidence="1">
    <location>
        <begin position="255"/>
        <end position="271"/>
    </location>
</feature>